<dbReference type="Gene3D" id="1.25.10.10">
    <property type="entry name" value="Leucine-rich Repeat Variant"/>
    <property type="match status" value="1"/>
</dbReference>
<evidence type="ECO:0000313" key="2">
    <source>
        <dbReference type="EMBL" id="MBB6506111.1"/>
    </source>
</evidence>
<dbReference type="RefSeq" id="WP_184507381.1">
    <property type="nucleotide sequence ID" value="NZ_JACHBT010000018.1"/>
</dbReference>
<sequence length="206" mass="21327">MPLIKARSHDADDDPVAPDTAGPADAETLLAAATASERRAAVHALEGSVDGQAALCRRLAIEPSASVREAILAALIRQRSPAIAAALLPLLRAEEAPLRNAAIEALAEMPDEVAPHVEALLADPDSDVRIFAGNMLGVLPHPRAAGWLLTALADEHVNVCAAAIDGLAEIGDPATAAALEAVPARFPGNSFIDFAVRVAVRRIRGC</sequence>
<name>A0A7X0JGG3_9SPHN</name>
<dbReference type="InterPro" id="IPR016024">
    <property type="entry name" value="ARM-type_fold"/>
</dbReference>
<dbReference type="InterPro" id="IPR011989">
    <property type="entry name" value="ARM-like"/>
</dbReference>
<proteinExistence type="predicted"/>
<dbReference type="Pfam" id="PF13646">
    <property type="entry name" value="HEAT_2"/>
    <property type="match status" value="1"/>
</dbReference>
<protein>
    <submittedName>
        <fullName evidence="2">HEAT repeat protein</fullName>
    </submittedName>
</protein>
<organism evidence="2 3">
    <name type="scientific">Sphingomonas endophytica</name>
    <dbReference type="NCBI Taxonomy" id="869719"/>
    <lineage>
        <taxon>Bacteria</taxon>
        <taxon>Pseudomonadati</taxon>
        <taxon>Pseudomonadota</taxon>
        <taxon>Alphaproteobacteria</taxon>
        <taxon>Sphingomonadales</taxon>
        <taxon>Sphingomonadaceae</taxon>
        <taxon>Sphingomonas</taxon>
    </lineage>
</organism>
<feature type="region of interest" description="Disordered" evidence="1">
    <location>
        <begin position="1"/>
        <end position="22"/>
    </location>
</feature>
<dbReference type="SUPFAM" id="SSF48371">
    <property type="entry name" value="ARM repeat"/>
    <property type="match status" value="1"/>
</dbReference>
<evidence type="ECO:0000256" key="1">
    <source>
        <dbReference type="SAM" id="MobiDB-lite"/>
    </source>
</evidence>
<dbReference type="AlphaFoldDB" id="A0A7X0JGG3"/>
<gene>
    <name evidence="2" type="ORF">F4693_003108</name>
</gene>
<reference evidence="2 3" key="2">
    <citation type="submission" date="2020-08" db="EMBL/GenBank/DDBJ databases">
        <authorList>
            <person name="Partida-Martinez L."/>
            <person name="Huntemann M."/>
            <person name="Clum A."/>
            <person name="Wang J."/>
            <person name="Palaniappan K."/>
            <person name="Ritter S."/>
            <person name="Chen I.-M."/>
            <person name="Stamatis D."/>
            <person name="Reddy T."/>
            <person name="O'Malley R."/>
            <person name="Daum C."/>
            <person name="Shapiro N."/>
            <person name="Ivanova N."/>
            <person name="Kyrpides N."/>
            <person name="Woyke T."/>
        </authorList>
    </citation>
    <scope>NUCLEOTIDE SEQUENCE [LARGE SCALE GENOMIC DNA]</scope>
    <source>
        <strain evidence="2 3">AS3.13</strain>
    </source>
</reference>
<comment type="caution">
    <text evidence="2">The sequence shown here is derived from an EMBL/GenBank/DDBJ whole genome shotgun (WGS) entry which is preliminary data.</text>
</comment>
<reference evidence="2 3" key="1">
    <citation type="submission" date="2020-08" db="EMBL/GenBank/DDBJ databases">
        <title>The Agave Microbiome: Exploring the role of microbial communities in plant adaptations to desert environments.</title>
        <authorList>
            <person name="Partida-Martinez L.P."/>
        </authorList>
    </citation>
    <scope>NUCLEOTIDE SEQUENCE [LARGE SCALE GENOMIC DNA]</scope>
    <source>
        <strain evidence="2 3">AS3.13</strain>
    </source>
</reference>
<dbReference type="EMBL" id="JACHBT010000018">
    <property type="protein sequence ID" value="MBB6506111.1"/>
    <property type="molecule type" value="Genomic_DNA"/>
</dbReference>
<accession>A0A7X0JGG3</accession>
<evidence type="ECO:0000313" key="3">
    <source>
        <dbReference type="Proteomes" id="UP000522313"/>
    </source>
</evidence>
<dbReference type="Proteomes" id="UP000522313">
    <property type="component" value="Unassembled WGS sequence"/>
</dbReference>